<keyword evidence="5" id="KW-0964">Secreted</keyword>
<keyword evidence="14" id="KW-0479">Metal-binding</keyword>
<dbReference type="InterPro" id="IPR008427">
    <property type="entry name" value="Extracellular_membr_CFEM_dom"/>
</dbReference>
<comment type="similarity">
    <text evidence="13">Belongs to the SAT4 family.</text>
</comment>
<keyword evidence="12" id="KW-0449">Lipoprotein</keyword>
<keyword evidence="6" id="KW-0336">GPI-anchor</keyword>
<evidence type="ECO:0000256" key="12">
    <source>
        <dbReference type="ARBA" id="ARBA00023288"/>
    </source>
</evidence>
<sequence length="477" mass="52016">TQFEVLRDKGSIFRLPVKLFVLSPVLSFFVGSFRISFPRRQDSSSVKMRFHTSALAVLVALTTFTYAAPDQPSALEIAQASYPKCTLGCLAKLIPQSPCTLTDVECLCTNVPLNSNLTVCVLESCTTYEGLMTKNVSSKMCGAPVRNQTLKPLLVGVIGGGLALLLFILRMCAGLPVGGRPLGWDDYTICIAVALGTPPTVFSVLLSKNGLGKDMWTLPLPNIENVLFYYYLGEIFYFASLTATKISILAFFLRVFPQQQFRKIIYGVIGICVAYGLSFVLATTFQCNPVPYSWKQLDSTYQGSCNNIHLQGWMSAIFNIIIDLIILILPLKELYALQTSLKKKLMVMVMFSLGIFVTFVSVVRLHSLIVFANSQNITWDYNDAAWWSTVEIHVGIICACLPSVRALFVSLGASSLGTTRAASRATGYGASNNSGLGSSSHGGSKNGTLIKEKPIAVPKHGDEEDFIPLVDLGNSKD</sequence>
<feature type="domain" description="CFEM" evidence="17">
    <location>
        <begin position="56"/>
        <end position="166"/>
    </location>
</feature>
<accession>A0A4T0BH20</accession>
<evidence type="ECO:0000256" key="3">
    <source>
        <dbReference type="ARBA" id="ARBA00004613"/>
    </source>
</evidence>
<feature type="compositionally biased region" description="Low complexity" evidence="15">
    <location>
        <begin position="433"/>
        <end position="447"/>
    </location>
</feature>
<feature type="disulfide bond" evidence="14">
    <location>
        <begin position="89"/>
        <end position="120"/>
    </location>
</feature>
<dbReference type="InterPro" id="IPR052337">
    <property type="entry name" value="SAT4-like"/>
</dbReference>
<feature type="non-terminal residue" evidence="18">
    <location>
        <position position="1"/>
    </location>
</feature>
<feature type="transmembrane region" description="Helical" evidence="16">
    <location>
        <begin position="153"/>
        <end position="175"/>
    </location>
</feature>
<dbReference type="EMBL" id="QZBZ01000301">
    <property type="protein sequence ID" value="TIA31265.1"/>
    <property type="molecule type" value="Genomic_DNA"/>
</dbReference>
<comment type="subcellular location">
    <subcellularLocation>
        <location evidence="2">Membrane</location>
        <topology evidence="2">Lipid-anchor</topology>
        <topology evidence="2">GPI-anchor</topology>
    </subcellularLocation>
    <subcellularLocation>
        <location evidence="1">Membrane</location>
        <topology evidence="1">Multi-pass membrane protein</topology>
    </subcellularLocation>
    <subcellularLocation>
        <location evidence="3">Secreted</location>
    </subcellularLocation>
</comment>
<feature type="transmembrane region" description="Helical" evidence="16">
    <location>
        <begin position="264"/>
        <end position="285"/>
    </location>
</feature>
<feature type="transmembrane region" description="Helical" evidence="16">
    <location>
        <begin position="227"/>
        <end position="252"/>
    </location>
</feature>
<feature type="transmembrane region" description="Helical" evidence="16">
    <location>
        <begin position="347"/>
        <end position="372"/>
    </location>
</feature>
<evidence type="ECO:0000256" key="2">
    <source>
        <dbReference type="ARBA" id="ARBA00004589"/>
    </source>
</evidence>
<dbReference type="AlphaFoldDB" id="A0A4T0BH20"/>
<keyword evidence="7 16" id="KW-0812">Transmembrane</keyword>
<feature type="transmembrane region" description="Helical" evidence="16">
    <location>
        <begin position="392"/>
        <end position="414"/>
    </location>
</feature>
<protein>
    <recommendedName>
        <fullName evidence="17">CFEM domain-containing protein</fullName>
    </recommendedName>
</protein>
<evidence type="ECO:0000256" key="11">
    <source>
        <dbReference type="ARBA" id="ARBA00023157"/>
    </source>
</evidence>
<evidence type="ECO:0000256" key="8">
    <source>
        <dbReference type="ARBA" id="ARBA00022729"/>
    </source>
</evidence>
<evidence type="ECO:0000256" key="14">
    <source>
        <dbReference type="PROSITE-ProRule" id="PRU01356"/>
    </source>
</evidence>
<evidence type="ECO:0000256" key="1">
    <source>
        <dbReference type="ARBA" id="ARBA00004141"/>
    </source>
</evidence>
<feature type="region of interest" description="Disordered" evidence="15">
    <location>
        <begin position="433"/>
        <end position="462"/>
    </location>
</feature>
<evidence type="ECO:0000313" key="18">
    <source>
        <dbReference type="EMBL" id="TIA31265.1"/>
    </source>
</evidence>
<dbReference type="SMART" id="SM00747">
    <property type="entry name" value="CFEM"/>
    <property type="match status" value="1"/>
</dbReference>
<evidence type="ECO:0000256" key="5">
    <source>
        <dbReference type="ARBA" id="ARBA00022525"/>
    </source>
</evidence>
<comment type="caution">
    <text evidence="18">The sequence shown here is derived from an EMBL/GenBank/DDBJ whole genome shotgun (WGS) entry which is preliminary data.</text>
</comment>
<dbReference type="Pfam" id="PF20684">
    <property type="entry name" value="Fung_rhodopsin"/>
    <property type="match status" value="1"/>
</dbReference>
<evidence type="ECO:0000256" key="6">
    <source>
        <dbReference type="ARBA" id="ARBA00022622"/>
    </source>
</evidence>
<dbReference type="InterPro" id="IPR049326">
    <property type="entry name" value="Rhodopsin_dom_fungi"/>
</dbReference>
<evidence type="ECO:0000256" key="7">
    <source>
        <dbReference type="ARBA" id="ARBA00022692"/>
    </source>
</evidence>
<evidence type="ECO:0000256" key="15">
    <source>
        <dbReference type="SAM" id="MobiDB-lite"/>
    </source>
</evidence>
<name>A0A4T0BH20_AURPU</name>
<feature type="transmembrane region" description="Helical" evidence="16">
    <location>
        <begin position="20"/>
        <end position="37"/>
    </location>
</feature>
<feature type="transmembrane region" description="Helical" evidence="16">
    <location>
        <begin position="187"/>
        <end position="207"/>
    </location>
</feature>
<reference evidence="18 19" key="1">
    <citation type="submission" date="2018-10" db="EMBL/GenBank/DDBJ databases">
        <title>Fifty Aureobasidium pullulans genomes reveal a recombining polyextremotolerant generalist.</title>
        <authorList>
            <person name="Gostincar C."/>
            <person name="Turk M."/>
            <person name="Zajc J."/>
            <person name="Gunde-Cimerman N."/>
        </authorList>
    </citation>
    <scope>NUCLEOTIDE SEQUENCE [LARGE SCALE GENOMIC DNA]</scope>
    <source>
        <strain evidence="18 19">EXF-1645</strain>
    </source>
</reference>
<dbReference type="GO" id="GO:0046872">
    <property type="term" value="F:metal ion binding"/>
    <property type="evidence" value="ECO:0007669"/>
    <property type="project" value="UniProtKB-UniRule"/>
</dbReference>
<proteinExistence type="inferred from homology"/>
<evidence type="ECO:0000256" key="13">
    <source>
        <dbReference type="ARBA" id="ARBA00038359"/>
    </source>
</evidence>
<keyword evidence="9 16" id="KW-1133">Transmembrane helix</keyword>
<comment type="similarity">
    <text evidence="4">Belongs to the RBT5 family.</text>
</comment>
<evidence type="ECO:0000256" key="16">
    <source>
        <dbReference type="SAM" id="Phobius"/>
    </source>
</evidence>
<keyword evidence="11 14" id="KW-1015">Disulfide bond</keyword>
<evidence type="ECO:0000259" key="17">
    <source>
        <dbReference type="PROSITE" id="PS52012"/>
    </source>
</evidence>
<dbReference type="GO" id="GO:0005576">
    <property type="term" value="C:extracellular region"/>
    <property type="evidence" value="ECO:0007669"/>
    <property type="project" value="UniProtKB-SubCell"/>
</dbReference>
<dbReference type="Pfam" id="PF05730">
    <property type="entry name" value="CFEM"/>
    <property type="match status" value="1"/>
</dbReference>
<feature type="disulfide bond" evidence="14">
    <location>
        <begin position="108"/>
        <end position="141"/>
    </location>
</feature>
<dbReference type="Proteomes" id="UP000308724">
    <property type="component" value="Unassembled WGS sequence"/>
</dbReference>
<feature type="disulfide bond" evidence="14">
    <location>
        <begin position="85"/>
        <end position="125"/>
    </location>
</feature>
<keyword evidence="8" id="KW-0732">Signal</keyword>
<keyword evidence="14" id="KW-0349">Heme</keyword>
<keyword evidence="6" id="KW-0325">Glycoprotein</keyword>
<feature type="transmembrane region" description="Helical" evidence="16">
    <location>
        <begin position="316"/>
        <end position="335"/>
    </location>
</feature>
<keyword evidence="10 16" id="KW-0472">Membrane</keyword>
<feature type="transmembrane region" description="Helical" evidence="16">
    <location>
        <begin position="49"/>
        <end position="68"/>
    </location>
</feature>
<feature type="compositionally biased region" description="Basic and acidic residues" evidence="15">
    <location>
        <begin position="450"/>
        <end position="462"/>
    </location>
</feature>
<gene>
    <name evidence="18" type="ORF">D6C78_09042</name>
</gene>
<evidence type="ECO:0000256" key="10">
    <source>
        <dbReference type="ARBA" id="ARBA00023136"/>
    </source>
</evidence>
<evidence type="ECO:0000256" key="4">
    <source>
        <dbReference type="ARBA" id="ARBA00010031"/>
    </source>
</evidence>
<dbReference type="GO" id="GO:0098552">
    <property type="term" value="C:side of membrane"/>
    <property type="evidence" value="ECO:0007669"/>
    <property type="project" value="UniProtKB-KW"/>
</dbReference>
<feature type="binding site" description="axial binding residue" evidence="14">
    <location>
        <position position="103"/>
    </location>
    <ligand>
        <name>heme</name>
        <dbReference type="ChEBI" id="CHEBI:30413"/>
    </ligand>
    <ligandPart>
        <name>Fe</name>
        <dbReference type="ChEBI" id="CHEBI:18248"/>
    </ligandPart>
</feature>
<dbReference type="PROSITE" id="PS52012">
    <property type="entry name" value="CFEM"/>
    <property type="match status" value="1"/>
</dbReference>
<evidence type="ECO:0000256" key="9">
    <source>
        <dbReference type="ARBA" id="ARBA00022989"/>
    </source>
</evidence>
<keyword evidence="14" id="KW-0408">Iron</keyword>
<organism evidence="18 19">
    <name type="scientific">Aureobasidium pullulans</name>
    <name type="common">Black yeast</name>
    <name type="synonym">Pullularia pullulans</name>
    <dbReference type="NCBI Taxonomy" id="5580"/>
    <lineage>
        <taxon>Eukaryota</taxon>
        <taxon>Fungi</taxon>
        <taxon>Dikarya</taxon>
        <taxon>Ascomycota</taxon>
        <taxon>Pezizomycotina</taxon>
        <taxon>Dothideomycetes</taxon>
        <taxon>Dothideomycetidae</taxon>
        <taxon>Dothideales</taxon>
        <taxon>Saccotheciaceae</taxon>
        <taxon>Aureobasidium</taxon>
    </lineage>
</organism>
<evidence type="ECO:0000313" key="19">
    <source>
        <dbReference type="Proteomes" id="UP000308724"/>
    </source>
</evidence>
<feature type="disulfide bond" evidence="14">
    <location>
        <begin position="99"/>
        <end position="106"/>
    </location>
</feature>
<dbReference type="PANTHER" id="PTHR33048:SF160">
    <property type="entry name" value="SAT4 FAMILY MEMBRANE PROTEIN"/>
    <property type="match status" value="1"/>
</dbReference>
<dbReference type="PANTHER" id="PTHR33048">
    <property type="entry name" value="PTH11-LIKE INTEGRAL MEMBRANE PROTEIN (AFU_ORTHOLOGUE AFUA_5G11245)"/>
    <property type="match status" value="1"/>
</dbReference>